<keyword evidence="4 5" id="KW-0472">Membrane</keyword>
<keyword evidence="7" id="KW-1185">Reference proteome</keyword>
<evidence type="ECO:0000313" key="7">
    <source>
        <dbReference type="Proteomes" id="UP000195442"/>
    </source>
</evidence>
<evidence type="ECO:0000256" key="2">
    <source>
        <dbReference type="ARBA" id="ARBA00022692"/>
    </source>
</evidence>
<keyword evidence="2 5" id="KW-0812">Transmembrane</keyword>
<keyword evidence="6" id="KW-0489">Methyltransferase</keyword>
<dbReference type="PANTHER" id="PTHR12714">
    <property type="entry name" value="PROTEIN-S ISOPRENYLCYSTEINE O-METHYLTRANSFERASE"/>
    <property type="match status" value="1"/>
</dbReference>
<evidence type="ECO:0000313" key="6">
    <source>
        <dbReference type="EMBL" id="SJM95801.1"/>
    </source>
</evidence>
<evidence type="ECO:0000256" key="4">
    <source>
        <dbReference type="ARBA" id="ARBA00023136"/>
    </source>
</evidence>
<dbReference type="Gene3D" id="1.20.120.1630">
    <property type="match status" value="1"/>
</dbReference>
<evidence type="ECO:0000256" key="1">
    <source>
        <dbReference type="ARBA" id="ARBA00004127"/>
    </source>
</evidence>
<dbReference type="Pfam" id="PF04191">
    <property type="entry name" value="PEMT"/>
    <property type="match status" value="1"/>
</dbReference>
<dbReference type="GO" id="GO:0012505">
    <property type="term" value="C:endomembrane system"/>
    <property type="evidence" value="ECO:0007669"/>
    <property type="project" value="UniProtKB-SubCell"/>
</dbReference>
<dbReference type="EMBL" id="FUKJ01000440">
    <property type="protein sequence ID" value="SJM95801.1"/>
    <property type="molecule type" value="Genomic_DNA"/>
</dbReference>
<dbReference type="AlphaFoldDB" id="A0A1R4HIG8"/>
<keyword evidence="6" id="KW-0808">Transferase</keyword>
<dbReference type="GO" id="GO:0032259">
    <property type="term" value="P:methylation"/>
    <property type="evidence" value="ECO:0007669"/>
    <property type="project" value="UniProtKB-KW"/>
</dbReference>
<gene>
    <name evidence="6" type="ORF">CRENPOLYSF2_740003</name>
</gene>
<dbReference type="Proteomes" id="UP000195442">
    <property type="component" value="Unassembled WGS sequence"/>
</dbReference>
<feature type="transmembrane region" description="Helical" evidence="5">
    <location>
        <begin position="103"/>
        <end position="130"/>
    </location>
</feature>
<dbReference type="GO" id="GO:0008168">
    <property type="term" value="F:methyltransferase activity"/>
    <property type="evidence" value="ECO:0007669"/>
    <property type="project" value="UniProtKB-KW"/>
</dbReference>
<evidence type="ECO:0000256" key="5">
    <source>
        <dbReference type="SAM" id="Phobius"/>
    </source>
</evidence>
<keyword evidence="3 5" id="KW-1133">Transmembrane helix</keyword>
<reference evidence="7" key="1">
    <citation type="submission" date="2017-02" db="EMBL/GenBank/DDBJ databases">
        <authorList>
            <person name="Daims H."/>
        </authorList>
    </citation>
    <scope>NUCLEOTIDE SEQUENCE [LARGE SCALE GENOMIC DNA]</scope>
</reference>
<sequence>MKNMKNLLIAWGNFFFHTRNVLFPVIIVGLLLLWSPVAMDSTASICLLLIGLAMIIIGQCIRILTIGLAYIVRGGRNRRVYAEKLVTDGFFAHCRNPLYAGNILIVSGFLFISGNVSGIIIGSLIFFAIYRLIVHSEEAFLEHKFGQDYRDFCASVPRWIPRLTGLGKTITDYEFDWPAVAVKEYGTLFTSLIIPLGLISWKLHLVNKADDYQFLLSAVALLILIAYGVVRFLKKTERLKSLR</sequence>
<evidence type="ECO:0000256" key="3">
    <source>
        <dbReference type="ARBA" id="ARBA00022989"/>
    </source>
</evidence>
<dbReference type="PANTHER" id="PTHR12714:SF9">
    <property type="entry name" value="PROTEIN-S-ISOPRENYLCYSTEINE O-METHYLTRANSFERASE"/>
    <property type="match status" value="1"/>
</dbReference>
<feature type="transmembrane region" description="Helical" evidence="5">
    <location>
        <begin position="21"/>
        <end position="39"/>
    </location>
</feature>
<feature type="transmembrane region" description="Helical" evidence="5">
    <location>
        <begin position="45"/>
        <end position="72"/>
    </location>
</feature>
<accession>A0A1R4HIG8</accession>
<protein>
    <submittedName>
        <fullName evidence="6">Putative S-isoprenylcysteine methyltransferase-like protein</fullName>
    </submittedName>
</protein>
<feature type="transmembrane region" description="Helical" evidence="5">
    <location>
        <begin position="212"/>
        <end position="233"/>
    </location>
</feature>
<dbReference type="RefSeq" id="WP_218780349.1">
    <property type="nucleotide sequence ID" value="NZ_FUKJ01000440.1"/>
</dbReference>
<dbReference type="InterPro" id="IPR007318">
    <property type="entry name" value="Phopholipid_MeTrfase"/>
</dbReference>
<proteinExistence type="predicted"/>
<comment type="subcellular location">
    <subcellularLocation>
        <location evidence="1">Endomembrane system</location>
        <topology evidence="1">Multi-pass membrane protein</topology>
    </subcellularLocation>
</comment>
<name>A0A1R4HIG8_9GAMM</name>
<organism evidence="6 7">
    <name type="scientific">Crenothrix polyspora</name>
    <dbReference type="NCBI Taxonomy" id="360316"/>
    <lineage>
        <taxon>Bacteria</taxon>
        <taxon>Pseudomonadati</taxon>
        <taxon>Pseudomonadota</taxon>
        <taxon>Gammaproteobacteria</taxon>
        <taxon>Methylococcales</taxon>
        <taxon>Crenotrichaceae</taxon>
        <taxon>Crenothrix</taxon>
    </lineage>
</organism>